<evidence type="ECO:0000256" key="12">
    <source>
        <dbReference type="ARBA" id="ARBA00023012"/>
    </source>
</evidence>
<proteinExistence type="predicted"/>
<keyword evidence="10" id="KW-0067">ATP-binding</keyword>
<organism evidence="17 18">
    <name type="scientific">Granulicatella elegans ATCC 700633</name>
    <dbReference type="NCBI Taxonomy" id="626369"/>
    <lineage>
        <taxon>Bacteria</taxon>
        <taxon>Bacillati</taxon>
        <taxon>Bacillota</taxon>
        <taxon>Bacilli</taxon>
        <taxon>Lactobacillales</taxon>
        <taxon>Carnobacteriaceae</taxon>
        <taxon>Granulicatella</taxon>
    </lineage>
</organism>
<dbReference type="EC" id="2.7.13.3" evidence="3"/>
<dbReference type="GO" id="GO:0000155">
    <property type="term" value="F:phosphorelay sensor kinase activity"/>
    <property type="evidence" value="ECO:0007669"/>
    <property type="project" value="InterPro"/>
</dbReference>
<evidence type="ECO:0000256" key="10">
    <source>
        <dbReference type="ARBA" id="ARBA00022840"/>
    </source>
</evidence>
<dbReference type="CDD" id="cd06225">
    <property type="entry name" value="HAMP"/>
    <property type="match status" value="1"/>
</dbReference>
<feature type="domain" description="HAMP" evidence="16">
    <location>
        <begin position="118"/>
        <end position="170"/>
    </location>
</feature>
<dbReference type="PRINTS" id="PR00344">
    <property type="entry name" value="BCTRLSENSOR"/>
</dbReference>
<dbReference type="InterPro" id="IPR036097">
    <property type="entry name" value="HisK_dim/P_sf"/>
</dbReference>
<evidence type="ECO:0000259" key="15">
    <source>
        <dbReference type="PROSITE" id="PS50109"/>
    </source>
</evidence>
<feature type="domain" description="Histidine kinase" evidence="15">
    <location>
        <begin position="185"/>
        <end position="402"/>
    </location>
</feature>
<dbReference type="PROSITE" id="PS50109">
    <property type="entry name" value="HIS_KIN"/>
    <property type="match status" value="1"/>
</dbReference>
<keyword evidence="9" id="KW-0418">Kinase</keyword>
<evidence type="ECO:0000313" key="18">
    <source>
        <dbReference type="Proteomes" id="UP000002939"/>
    </source>
</evidence>
<dbReference type="PANTHER" id="PTHR45528:SF1">
    <property type="entry name" value="SENSOR HISTIDINE KINASE CPXA"/>
    <property type="match status" value="1"/>
</dbReference>
<keyword evidence="5" id="KW-0597">Phosphoprotein</keyword>
<evidence type="ECO:0000256" key="1">
    <source>
        <dbReference type="ARBA" id="ARBA00000085"/>
    </source>
</evidence>
<comment type="subcellular location">
    <subcellularLocation>
        <location evidence="2">Cell membrane</location>
        <topology evidence="2">Multi-pass membrane protein</topology>
    </subcellularLocation>
</comment>
<evidence type="ECO:0000256" key="3">
    <source>
        <dbReference type="ARBA" id="ARBA00012438"/>
    </source>
</evidence>
<dbReference type="GO" id="GO:0005524">
    <property type="term" value="F:ATP binding"/>
    <property type="evidence" value="ECO:0007669"/>
    <property type="project" value="UniProtKB-KW"/>
</dbReference>
<evidence type="ECO:0000256" key="2">
    <source>
        <dbReference type="ARBA" id="ARBA00004651"/>
    </source>
</evidence>
<dbReference type="SUPFAM" id="SSF47384">
    <property type="entry name" value="Homodimeric domain of signal transducing histidine kinase"/>
    <property type="match status" value="1"/>
</dbReference>
<dbReference type="InterPro" id="IPR005467">
    <property type="entry name" value="His_kinase_dom"/>
</dbReference>
<evidence type="ECO:0000313" key="17">
    <source>
        <dbReference type="EMBL" id="EEW92602.2"/>
    </source>
</evidence>
<reference evidence="17" key="2">
    <citation type="submission" date="2011-10" db="EMBL/GenBank/DDBJ databases">
        <title>The Genome Sequence of Granulicatella elegans ATCC 700633.</title>
        <authorList>
            <consortium name="The Broad Institute Genome Sequencing Platform"/>
            <consortium name="The Broad Institute Genome Sequencing Center for Infectious Disease"/>
            <person name="Earl A."/>
            <person name="Ward D."/>
            <person name="Feldgarden M."/>
            <person name="Gevers D."/>
            <person name="Sibley C.D."/>
            <person name="Field T.R."/>
            <person name="Grinwis M."/>
            <person name="Eshaghurshan C.S."/>
            <person name="Surette M.G."/>
            <person name="Young S.K."/>
            <person name="Zeng Q."/>
            <person name="Gargeya S."/>
            <person name="Fitzgerald M."/>
            <person name="Haas B."/>
            <person name="Abouelleil A."/>
            <person name="Alvarado L."/>
            <person name="Arachchi H.M."/>
            <person name="Berlin A."/>
            <person name="Brown A."/>
            <person name="Chapman S.B."/>
            <person name="Chen Z."/>
            <person name="Dunbar C."/>
            <person name="Freedman E."/>
            <person name="Gearin G."/>
            <person name="Goldberg J."/>
            <person name="Griggs A."/>
            <person name="Gujja S."/>
            <person name="Heiman D."/>
            <person name="Howarth C."/>
            <person name="Larson L."/>
            <person name="Lui A."/>
            <person name="MacDonald P.J.P."/>
            <person name="Montmayeur A."/>
            <person name="Murphy C."/>
            <person name="Neiman D."/>
            <person name="Pearson M."/>
            <person name="Priest M."/>
            <person name="Roberts A."/>
            <person name="Saif S."/>
            <person name="Shea T."/>
            <person name="Shenoy N."/>
            <person name="Sisk P."/>
            <person name="Stolte C."/>
            <person name="Sykes S."/>
            <person name="Wortman J."/>
            <person name="Nusbaum C."/>
            <person name="Birren B."/>
        </authorList>
    </citation>
    <scope>NUCLEOTIDE SEQUENCE [LARGE SCALE GENOMIC DNA]</scope>
    <source>
        <strain evidence="17">ATCC 700633</strain>
    </source>
</reference>
<comment type="caution">
    <text evidence="17">The sequence shown here is derived from an EMBL/GenBank/DDBJ whole genome shotgun (WGS) entry which is preliminary data.</text>
</comment>
<evidence type="ECO:0000256" key="4">
    <source>
        <dbReference type="ARBA" id="ARBA00022475"/>
    </source>
</evidence>
<dbReference type="HOGENOM" id="CLU_000445_89_3_9"/>
<keyword evidence="12" id="KW-0902">Two-component regulatory system</keyword>
<name>D0BNB2_9LACT</name>
<dbReference type="eggNOG" id="COG5002">
    <property type="taxonomic scope" value="Bacteria"/>
</dbReference>
<dbReference type="STRING" id="626369.HMPREF0446_01447"/>
<dbReference type="CDD" id="cd00075">
    <property type="entry name" value="HATPase"/>
    <property type="match status" value="1"/>
</dbReference>
<dbReference type="Pfam" id="PF02518">
    <property type="entry name" value="HATPase_c"/>
    <property type="match status" value="1"/>
</dbReference>
<dbReference type="Pfam" id="PF00512">
    <property type="entry name" value="HisKA"/>
    <property type="match status" value="1"/>
</dbReference>
<dbReference type="SMART" id="SM00387">
    <property type="entry name" value="HATPase_c"/>
    <property type="match status" value="1"/>
</dbReference>
<evidence type="ECO:0000256" key="6">
    <source>
        <dbReference type="ARBA" id="ARBA00022679"/>
    </source>
</evidence>
<gene>
    <name evidence="17" type="ORF">HMPREF0446_01447</name>
</gene>
<evidence type="ECO:0000256" key="9">
    <source>
        <dbReference type="ARBA" id="ARBA00022777"/>
    </source>
</evidence>
<dbReference type="EMBL" id="ACRF02000003">
    <property type="protein sequence ID" value="EEW92602.2"/>
    <property type="molecule type" value="Genomic_DNA"/>
</dbReference>
<evidence type="ECO:0000259" key="16">
    <source>
        <dbReference type="PROSITE" id="PS50885"/>
    </source>
</evidence>
<keyword evidence="8" id="KW-0547">Nucleotide-binding</keyword>
<protein>
    <recommendedName>
        <fullName evidence="3">histidine kinase</fullName>
        <ecNumber evidence="3">2.7.13.3</ecNumber>
    </recommendedName>
</protein>
<dbReference type="FunFam" id="3.30.565.10:FF:000013">
    <property type="entry name" value="Two-component sensor histidine kinase"/>
    <property type="match status" value="1"/>
</dbReference>
<dbReference type="Gene3D" id="1.10.287.130">
    <property type="match status" value="1"/>
</dbReference>
<evidence type="ECO:0000256" key="14">
    <source>
        <dbReference type="SAM" id="Phobius"/>
    </source>
</evidence>
<dbReference type="GO" id="GO:0005886">
    <property type="term" value="C:plasma membrane"/>
    <property type="evidence" value="ECO:0007669"/>
    <property type="project" value="UniProtKB-SubCell"/>
</dbReference>
<feature type="transmembrane region" description="Helical" evidence="14">
    <location>
        <begin position="98"/>
        <end position="116"/>
    </location>
</feature>
<dbReference type="InterPro" id="IPR050398">
    <property type="entry name" value="HssS/ArlS-like"/>
</dbReference>
<dbReference type="InterPro" id="IPR036890">
    <property type="entry name" value="HATPase_C_sf"/>
</dbReference>
<keyword evidence="13 14" id="KW-0472">Membrane</keyword>
<accession>D0BNB2</accession>
<dbReference type="Gene3D" id="3.30.565.10">
    <property type="entry name" value="Histidine kinase-like ATPase, C-terminal domain"/>
    <property type="match status" value="1"/>
</dbReference>
<keyword evidence="18" id="KW-1185">Reference proteome</keyword>
<keyword evidence="6" id="KW-0808">Transferase</keyword>
<evidence type="ECO:0000256" key="5">
    <source>
        <dbReference type="ARBA" id="ARBA00022553"/>
    </source>
</evidence>
<comment type="catalytic activity">
    <reaction evidence="1">
        <text>ATP + protein L-histidine = ADP + protein N-phospho-L-histidine.</text>
        <dbReference type="EC" id="2.7.13.3"/>
    </reaction>
</comment>
<keyword evidence="11 14" id="KW-1133">Transmembrane helix</keyword>
<evidence type="ECO:0000256" key="8">
    <source>
        <dbReference type="ARBA" id="ARBA00022741"/>
    </source>
</evidence>
<dbReference type="PROSITE" id="PS50885">
    <property type="entry name" value="HAMP"/>
    <property type="match status" value="1"/>
</dbReference>
<dbReference type="InterPro" id="IPR003594">
    <property type="entry name" value="HATPase_dom"/>
</dbReference>
<dbReference type="InterPro" id="IPR003660">
    <property type="entry name" value="HAMP_dom"/>
</dbReference>
<dbReference type="AlphaFoldDB" id="D0BNB2"/>
<dbReference type="SMART" id="SM00388">
    <property type="entry name" value="HisKA"/>
    <property type="match status" value="1"/>
</dbReference>
<dbReference type="FunFam" id="1.10.287.130:FF:000001">
    <property type="entry name" value="Two-component sensor histidine kinase"/>
    <property type="match status" value="1"/>
</dbReference>
<dbReference type="InterPro" id="IPR004358">
    <property type="entry name" value="Sig_transdc_His_kin-like_C"/>
</dbReference>
<evidence type="ECO:0000256" key="7">
    <source>
        <dbReference type="ARBA" id="ARBA00022692"/>
    </source>
</evidence>
<feature type="transmembrane region" description="Helical" evidence="14">
    <location>
        <begin position="42"/>
        <end position="64"/>
    </location>
</feature>
<sequence length="404" mass="45649">MKPYGELAIKLKVNSKFFQKKADREEKPAALLKLTAREISELFLEGVITLCIVFVLYLGALVLLNQILDAPGYFVDGSRSIRQAWNVEPSEIQLYKNIFSISSTIFAIGFTYWRLIRRYHQMQLSHVLEELHLIAQGDYDRRIPFQLAGDMGKVVTSINRLVDSTVSAMEDERMIEKSKDELITNVSHDIRTPLTSIIGYLGLVINGKPKTPEETKRYAEIAYHKAQQMKALVDDLFEYTTTSPNGAPLRLNDIPVANFLEQVAADFELEAQKRQMTIEVIPPKRKMVLEMDAEKMVRAIHNLLSNAIKYGRENTKITIEVLEQKDIVTIAVRNIGEPISKEVLEHLFSRFYRAEGSRSKETGGTGLGLAIADNIVRSHGGRMLAESVGEVISFYICLPNDADI</sequence>
<dbReference type="SUPFAM" id="SSF55874">
    <property type="entry name" value="ATPase domain of HSP90 chaperone/DNA topoisomerase II/histidine kinase"/>
    <property type="match status" value="1"/>
</dbReference>
<evidence type="ECO:0000256" key="13">
    <source>
        <dbReference type="ARBA" id="ARBA00023136"/>
    </source>
</evidence>
<dbReference type="CDD" id="cd00082">
    <property type="entry name" value="HisKA"/>
    <property type="match status" value="1"/>
</dbReference>
<dbReference type="Proteomes" id="UP000002939">
    <property type="component" value="Unassembled WGS sequence"/>
</dbReference>
<reference evidence="17" key="1">
    <citation type="submission" date="2009-09" db="EMBL/GenBank/DDBJ databases">
        <authorList>
            <consortium name="The Broad Institute Genome Sequencing Platform"/>
            <person name="Ward D."/>
            <person name="Feldgarden M."/>
            <person name="Earl A."/>
            <person name="Young S.K."/>
            <person name="Zeng Q."/>
            <person name="Koehrsen M."/>
            <person name="Alvarado L."/>
            <person name="Berlin A."/>
            <person name="Bochicchio J."/>
            <person name="Borenstein D."/>
            <person name="Chapman S.B."/>
            <person name="Chen Z."/>
            <person name="Engels R."/>
            <person name="Freedman E."/>
            <person name="Gellesch M."/>
            <person name="Goldberg J."/>
            <person name="Griggs A."/>
            <person name="Gujja S."/>
            <person name="Heilman E."/>
            <person name="Heiman D."/>
            <person name="Hepburn T."/>
            <person name="Howarth C."/>
            <person name="Jen D."/>
            <person name="Larson L."/>
            <person name="Lewis B."/>
            <person name="Mehta T."/>
            <person name="Park D."/>
            <person name="Pearson M."/>
            <person name="Roberts A."/>
            <person name="Saif S."/>
            <person name="Shea T."/>
            <person name="Shenoy N."/>
            <person name="Sisk P."/>
            <person name="Stolte C."/>
            <person name="Sykes S."/>
            <person name="Thomson T."/>
            <person name="Walk T."/>
            <person name="White J."/>
            <person name="Yandava C."/>
            <person name="Sibley C.D."/>
            <person name="Field T.R."/>
            <person name="Grinwis M."/>
            <person name="Eshaghurshan C.S."/>
            <person name="Surette M.G."/>
            <person name="Haas B."/>
            <person name="Nusbaum C."/>
            <person name="Birren B."/>
        </authorList>
    </citation>
    <scope>NUCLEOTIDE SEQUENCE [LARGE SCALE GENOMIC DNA]</scope>
    <source>
        <strain evidence="17">ATCC 700633</strain>
    </source>
</reference>
<dbReference type="InterPro" id="IPR003661">
    <property type="entry name" value="HisK_dim/P_dom"/>
</dbReference>
<evidence type="ECO:0000256" key="11">
    <source>
        <dbReference type="ARBA" id="ARBA00022989"/>
    </source>
</evidence>
<dbReference type="PANTHER" id="PTHR45528">
    <property type="entry name" value="SENSOR HISTIDINE KINASE CPXA"/>
    <property type="match status" value="1"/>
</dbReference>
<keyword evidence="4" id="KW-1003">Cell membrane</keyword>
<keyword evidence="7 14" id="KW-0812">Transmembrane</keyword>